<accession>A0AAE0EZA6</accession>
<feature type="region of interest" description="Disordered" evidence="1">
    <location>
        <begin position="23"/>
        <end position="46"/>
    </location>
</feature>
<dbReference type="Proteomes" id="UP001190700">
    <property type="component" value="Unassembled WGS sequence"/>
</dbReference>
<feature type="compositionally biased region" description="Acidic residues" evidence="1">
    <location>
        <begin position="94"/>
        <end position="112"/>
    </location>
</feature>
<dbReference type="AlphaFoldDB" id="A0AAE0EZA6"/>
<proteinExistence type="predicted"/>
<reference evidence="2 3" key="1">
    <citation type="journal article" date="2015" name="Genome Biol. Evol.">
        <title>Comparative Genomics of a Bacterivorous Green Alga Reveals Evolutionary Causalities and Consequences of Phago-Mixotrophic Mode of Nutrition.</title>
        <authorList>
            <person name="Burns J.A."/>
            <person name="Paasch A."/>
            <person name="Narechania A."/>
            <person name="Kim E."/>
        </authorList>
    </citation>
    <scope>NUCLEOTIDE SEQUENCE [LARGE SCALE GENOMIC DNA]</scope>
    <source>
        <strain evidence="2 3">PLY_AMNH</strain>
    </source>
</reference>
<comment type="caution">
    <text evidence="2">The sequence shown here is derived from an EMBL/GenBank/DDBJ whole genome shotgun (WGS) entry which is preliminary data.</text>
</comment>
<evidence type="ECO:0000313" key="3">
    <source>
        <dbReference type="Proteomes" id="UP001190700"/>
    </source>
</evidence>
<evidence type="ECO:0000256" key="1">
    <source>
        <dbReference type="SAM" id="MobiDB-lite"/>
    </source>
</evidence>
<feature type="region of interest" description="Disordered" evidence="1">
    <location>
        <begin position="94"/>
        <end position="123"/>
    </location>
</feature>
<gene>
    <name evidence="2" type="ORF">CYMTET_44461</name>
</gene>
<organism evidence="2 3">
    <name type="scientific">Cymbomonas tetramitiformis</name>
    <dbReference type="NCBI Taxonomy" id="36881"/>
    <lineage>
        <taxon>Eukaryota</taxon>
        <taxon>Viridiplantae</taxon>
        <taxon>Chlorophyta</taxon>
        <taxon>Pyramimonadophyceae</taxon>
        <taxon>Pyramimonadales</taxon>
        <taxon>Pyramimonadaceae</taxon>
        <taxon>Cymbomonas</taxon>
    </lineage>
</organism>
<keyword evidence="3" id="KW-1185">Reference proteome</keyword>
<feature type="region of interest" description="Disordered" evidence="1">
    <location>
        <begin position="158"/>
        <end position="181"/>
    </location>
</feature>
<protein>
    <submittedName>
        <fullName evidence="2">Uncharacterized protein</fullName>
    </submittedName>
</protein>
<evidence type="ECO:0000313" key="2">
    <source>
        <dbReference type="EMBL" id="KAK3245993.1"/>
    </source>
</evidence>
<sequence>MGGFHVSGASDGVPSFATVNIGGMHVGMEEPPPPPPLSDDGTYGDTDDRVYPAADSVHFDNQTFADIIARGPLAVRHEELHLLNAWMIDDNDDGNNELLNDGESDEEDDTETVSDAPRSVVPRHGVYRGGDLHAALLPHGSDSRLHCGVVSHMCDDSTPRRPGTRWCSDGSVRRHAGRYRR</sequence>
<dbReference type="EMBL" id="LGRX02030199">
    <property type="protein sequence ID" value="KAK3245993.1"/>
    <property type="molecule type" value="Genomic_DNA"/>
</dbReference>
<name>A0AAE0EZA6_9CHLO</name>